<evidence type="ECO:0000256" key="1">
    <source>
        <dbReference type="ARBA" id="ARBA00001947"/>
    </source>
</evidence>
<proteinExistence type="predicted"/>
<gene>
    <name evidence="8" type="ORF">METZ01_LOCUS167203</name>
</gene>
<keyword evidence="4" id="KW-0378">Hydrolase</keyword>
<comment type="cofactor">
    <cofactor evidence="1">
        <name>Zn(2+)</name>
        <dbReference type="ChEBI" id="CHEBI:29105"/>
    </cofactor>
</comment>
<evidence type="ECO:0000256" key="5">
    <source>
        <dbReference type="ARBA" id="ARBA00022833"/>
    </source>
</evidence>
<dbReference type="GO" id="GO:0004222">
    <property type="term" value="F:metalloendopeptidase activity"/>
    <property type="evidence" value="ECO:0007669"/>
    <property type="project" value="InterPro"/>
</dbReference>
<dbReference type="AlphaFoldDB" id="A0A382BL63"/>
<keyword evidence="3" id="KW-0479">Metal-binding</keyword>
<keyword evidence="2" id="KW-0645">Protease</keyword>
<reference evidence="8" key="1">
    <citation type="submission" date="2018-05" db="EMBL/GenBank/DDBJ databases">
        <authorList>
            <person name="Lanie J.A."/>
            <person name="Ng W.-L."/>
            <person name="Kazmierczak K.M."/>
            <person name="Andrzejewski T.M."/>
            <person name="Davidsen T.M."/>
            <person name="Wayne K.J."/>
            <person name="Tettelin H."/>
            <person name="Glass J.I."/>
            <person name="Rusch D."/>
            <person name="Podicherti R."/>
            <person name="Tsui H.-C.T."/>
            <person name="Winkler M.E."/>
        </authorList>
    </citation>
    <scope>NUCLEOTIDE SEQUENCE</scope>
</reference>
<keyword evidence="6" id="KW-0482">Metalloprotease</keyword>
<evidence type="ECO:0000259" key="7">
    <source>
        <dbReference type="Pfam" id="PF01432"/>
    </source>
</evidence>
<evidence type="ECO:0000256" key="2">
    <source>
        <dbReference type="ARBA" id="ARBA00022670"/>
    </source>
</evidence>
<keyword evidence="5" id="KW-0862">Zinc</keyword>
<accession>A0A382BL63</accession>
<organism evidence="8">
    <name type="scientific">marine metagenome</name>
    <dbReference type="NCBI Taxonomy" id="408172"/>
    <lineage>
        <taxon>unclassified sequences</taxon>
        <taxon>metagenomes</taxon>
        <taxon>ecological metagenomes</taxon>
    </lineage>
</organism>
<dbReference type="InterPro" id="IPR011976">
    <property type="entry name" value="Pept_M3B_oligopep-rel"/>
</dbReference>
<dbReference type="CDD" id="cd09606">
    <property type="entry name" value="M3B_PepF"/>
    <property type="match status" value="1"/>
</dbReference>
<dbReference type="GO" id="GO:0006508">
    <property type="term" value="P:proteolysis"/>
    <property type="evidence" value="ECO:0007669"/>
    <property type="project" value="UniProtKB-KW"/>
</dbReference>
<sequence length="563" mass="65922">MKYSEYNYERTDPSKVKSQMAEIMDGFTKAKNASEQKLWMDKSKKVFSDYETNSAIARLNFNRNTKDAASVKENDYFDEIDPNMREISLNWAKTLLAGKFRNELEESFGNQFFDQKELELKSFDPKIKGLVEEENKMENEYTKLIAGAEIEFEGKTYNLAGLSPFHLDKDRNVRKKSYTAMFGFFEKNADELDTIYDKLVGIRHKMALELGYDNFIKLGYARMQRTDYDHNDVAAYRRQIVDHVVPLVTKLHEQKKEILGLDHLYIYDGINFKDGDPKPKGTPEDLVKAAKNMYDELSPETGAFFKMMIDEELLDLVNRDGKMAGGFCTSFPKYQRPYIFSNFNGTDHDVTVLTHEAGHAFQTYSARHQPLIEYYWPTYEAAEIHSMSMEFITWPWMEDFFKEDTERFKYLHMVKSISFLPYGACVDHFQHWVYGNPEASPADRKAKWSELEKIYLPERDYDDLEFPKSGGVWQRQLHIYQVPFYYIDYTLAQVCAFQFWTKFNADRKTAWDDYHRLCKAGGSLPFTKLTDVAKIESPFKTGVLEKVVGEIWDWLKSVDVKSL</sequence>
<evidence type="ECO:0000256" key="6">
    <source>
        <dbReference type="ARBA" id="ARBA00023049"/>
    </source>
</evidence>
<dbReference type="InterPro" id="IPR001567">
    <property type="entry name" value="Pept_M3A_M3B_dom"/>
</dbReference>
<evidence type="ECO:0000256" key="3">
    <source>
        <dbReference type="ARBA" id="ARBA00022723"/>
    </source>
</evidence>
<dbReference type="EMBL" id="UINC01030257">
    <property type="protein sequence ID" value="SVB14349.1"/>
    <property type="molecule type" value="Genomic_DNA"/>
</dbReference>
<dbReference type="GO" id="GO:0006518">
    <property type="term" value="P:peptide metabolic process"/>
    <property type="evidence" value="ECO:0007669"/>
    <property type="project" value="TreeGrafter"/>
</dbReference>
<dbReference type="PANTHER" id="PTHR11804:SF28">
    <property type="entry name" value="OLIGOENDOPEPTIDASE F"/>
    <property type="match status" value="1"/>
</dbReference>
<evidence type="ECO:0000313" key="8">
    <source>
        <dbReference type="EMBL" id="SVB14349.1"/>
    </source>
</evidence>
<dbReference type="Pfam" id="PF01432">
    <property type="entry name" value="Peptidase_M3"/>
    <property type="match status" value="1"/>
</dbReference>
<evidence type="ECO:0000256" key="4">
    <source>
        <dbReference type="ARBA" id="ARBA00022801"/>
    </source>
</evidence>
<dbReference type="InterPro" id="IPR045090">
    <property type="entry name" value="Pept_M3A_M3B"/>
</dbReference>
<name>A0A382BL63_9ZZZZ</name>
<dbReference type="PANTHER" id="PTHR11804">
    <property type="entry name" value="PROTEASE M3 THIMET OLIGOPEPTIDASE-RELATED"/>
    <property type="match status" value="1"/>
</dbReference>
<protein>
    <recommendedName>
        <fullName evidence="7">Peptidase M3A/M3B catalytic domain-containing protein</fullName>
    </recommendedName>
</protein>
<dbReference type="SUPFAM" id="SSF55486">
    <property type="entry name" value="Metalloproteases ('zincins'), catalytic domain"/>
    <property type="match status" value="1"/>
</dbReference>
<dbReference type="NCBIfam" id="TIGR02289">
    <property type="entry name" value="M3_not_pepF"/>
    <property type="match status" value="1"/>
</dbReference>
<dbReference type="Gene3D" id="1.10.1370.30">
    <property type="match status" value="1"/>
</dbReference>
<feature type="domain" description="Peptidase M3A/M3B catalytic" evidence="7">
    <location>
        <begin position="168"/>
        <end position="546"/>
    </location>
</feature>
<dbReference type="GO" id="GO:0046872">
    <property type="term" value="F:metal ion binding"/>
    <property type="evidence" value="ECO:0007669"/>
    <property type="project" value="UniProtKB-KW"/>
</dbReference>